<dbReference type="SUPFAM" id="SSF111038">
    <property type="entry name" value="YjbQ-like"/>
    <property type="match status" value="1"/>
</dbReference>
<evidence type="ECO:0000256" key="1">
    <source>
        <dbReference type="ARBA" id="ARBA00005534"/>
    </source>
</evidence>
<dbReference type="GeneID" id="84229138"/>
<dbReference type="KEGG" id="mmav:RE476_03315"/>
<comment type="similarity">
    <text evidence="1">Belongs to the UPF0047 family.</text>
</comment>
<dbReference type="InterPro" id="IPR001602">
    <property type="entry name" value="UPF0047_YjbQ-like"/>
</dbReference>
<evidence type="ECO:0000313" key="2">
    <source>
        <dbReference type="EMBL" id="WMW22866.1"/>
    </source>
</evidence>
<organism evidence="2 3">
    <name type="scientific">Methanolobus mangrovi</name>
    <dbReference type="NCBI Taxonomy" id="3072977"/>
    <lineage>
        <taxon>Archaea</taxon>
        <taxon>Methanobacteriati</taxon>
        <taxon>Methanobacteriota</taxon>
        <taxon>Stenosarchaea group</taxon>
        <taxon>Methanomicrobia</taxon>
        <taxon>Methanosarcinales</taxon>
        <taxon>Methanosarcinaceae</taxon>
        <taxon>Methanolobus</taxon>
    </lineage>
</organism>
<dbReference type="RefSeq" id="WP_309308980.1">
    <property type="nucleotide sequence ID" value="NZ_CP133594.1"/>
</dbReference>
<protein>
    <submittedName>
        <fullName evidence="2">Secondary thiamine-phosphate synthase enzyme YjbQ</fullName>
    </submittedName>
</protein>
<evidence type="ECO:0000313" key="3">
    <source>
        <dbReference type="Proteomes" id="UP001183006"/>
    </source>
</evidence>
<gene>
    <name evidence="2" type="ORF">RE476_03315</name>
</gene>
<reference evidence="2" key="1">
    <citation type="submission" date="2023-08" db="EMBL/GenBank/DDBJ databases">
        <title>Methanolobus mangrovi sp. nov. and Methanolobus sediminis sp. nov, two novel methylotrophic methanogens isolated from mangrove sediments in China.</title>
        <authorList>
            <person name="Zhou J."/>
        </authorList>
    </citation>
    <scope>NUCLEOTIDE SEQUENCE</scope>
    <source>
        <strain evidence="2">FTZ2</strain>
    </source>
</reference>
<dbReference type="PANTHER" id="PTHR30615">
    <property type="entry name" value="UNCHARACTERIZED PROTEIN YJBQ-RELATED"/>
    <property type="match status" value="1"/>
</dbReference>
<dbReference type="Proteomes" id="UP001183006">
    <property type="component" value="Chromosome"/>
</dbReference>
<accession>A0AA51UGQ2</accession>
<dbReference type="PIRSF" id="PIRSF004681">
    <property type="entry name" value="UCP004681"/>
    <property type="match status" value="1"/>
</dbReference>
<dbReference type="Gene3D" id="2.60.120.460">
    <property type="entry name" value="YjbQ-like"/>
    <property type="match status" value="1"/>
</dbReference>
<dbReference type="InterPro" id="IPR035917">
    <property type="entry name" value="YjbQ-like_sf"/>
</dbReference>
<keyword evidence="3" id="KW-1185">Reference proteome</keyword>
<dbReference type="AlphaFoldDB" id="A0AA51UGQ2"/>
<dbReference type="NCBIfam" id="TIGR00149">
    <property type="entry name" value="TIGR00149_YjbQ"/>
    <property type="match status" value="1"/>
</dbReference>
<proteinExistence type="inferred from homology"/>
<dbReference type="EMBL" id="CP133594">
    <property type="protein sequence ID" value="WMW22866.1"/>
    <property type="molecule type" value="Genomic_DNA"/>
</dbReference>
<sequence length="130" mass="14206">MQVQTGKRIELIDITDRVRKHVSESGVQNGICVLSTKHTTTSIIVNENESGLVSDILKLLEKLVPPHAGYAHDRIDNNADSHLKAVLLGNSKTMPVINGKPLLGTWQSIFLAELDGPRTREVTVTVISSD</sequence>
<dbReference type="PANTHER" id="PTHR30615:SF8">
    <property type="entry name" value="UPF0047 PROTEIN C4A8.02C"/>
    <property type="match status" value="1"/>
</dbReference>
<name>A0AA51UGQ2_9EURY</name>
<dbReference type="Pfam" id="PF01894">
    <property type="entry name" value="YjbQ"/>
    <property type="match status" value="1"/>
</dbReference>